<dbReference type="PANTHER" id="PTHR37829:SF3">
    <property type="entry name" value="PROTEIN JAYE-RELATED"/>
    <property type="match status" value="1"/>
</dbReference>
<accession>A0ABW3UKU2</accession>
<dbReference type="InterPro" id="IPR052399">
    <property type="entry name" value="Phage_Baseplate_Assmbl_Protein"/>
</dbReference>
<dbReference type="InterPro" id="IPR058530">
    <property type="entry name" value="Baseplate_J-like_C"/>
</dbReference>
<evidence type="ECO:0000313" key="4">
    <source>
        <dbReference type="EMBL" id="MFD1220922.1"/>
    </source>
</evidence>
<dbReference type="Pfam" id="PF26078">
    <property type="entry name" value="Baseplate_J_M"/>
    <property type="match status" value="1"/>
</dbReference>
<comment type="caution">
    <text evidence="4">The sequence shown here is derived from an EMBL/GenBank/DDBJ whole genome shotgun (WGS) entry which is preliminary data.</text>
</comment>
<feature type="domain" description="Baseplate J-like C-terminal" evidence="3">
    <location>
        <begin position="269"/>
        <end position="357"/>
    </location>
</feature>
<evidence type="ECO:0000259" key="3">
    <source>
        <dbReference type="Pfam" id="PF26079"/>
    </source>
</evidence>
<sequence>MYEHQTFQAILNRMLDRIPSDIDKREGSIIYDALAPAAWELAGLYTELDINRNLSFADTAAGDYLERRTLEFGIERKPATKSLRKALFYGSGNAPFDVPIGSRFSGSSLNYTVIRKLAAGAFELECETAGAAGNQYYGTLLPINNLSGLAKAELSEVLVPGEDVESDASLRKRYFATLNEQPFGGNVADYKKKIGDIPGIGGVKVFPVWQGGGTVKCTIISSDYSSPSPMLVNDVQTAMDPTVNSAEGLGFAPIGHKVTIAGVENVTLNLETSLTLENGMTLGQVQAEIEAVLEAYLLSLRQAWMSESQLVIRVSQIEARILTVPGVTDVSNTMLNGAGANLTLTSEQIPVLGVVSLFV</sequence>
<evidence type="ECO:0000259" key="2">
    <source>
        <dbReference type="Pfam" id="PF26078"/>
    </source>
</evidence>
<protein>
    <submittedName>
        <fullName evidence="4">Baseplate J/gp47 family protein</fullName>
    </submittedName>
</protein>
<dbReference type="Pfam" id="PF26079">
    <property type="entry name" value="Baseplate_J_C"/>
    <property type="match status" value="1"/>
</dbReference>
<name>A0ABW3UKU2_9BACL</name>
<proteinExistence type="inferred from homology"/>
<keyword evidence="5" id="KW-1185">Reference proteome</keyword>
<gene>
    <name evidence="4" type="ORF">ACFQ4B_12425</name>
</gene>
<dbReference type="InterPro" id="IPR058531">
    <property type="entry name" value="Baseplate_J_M"/>
</dbReference>
<feature type="domain" description="Baseplate J-like central" evidence="2">
    <location>
        <begin position="182"/>
        <end position="261"/>
    </location>
</feature>
<comment type="similarity">
    <text evidence="1">Belongs to the Mu gp47/PBSX XkdT family.</text>
</comment>
<dbReference type="Proteomes" id="UP001597180">
    <property type="component" value="Unassembled WGS sequence"/>
</dbReference>
<dbReference type="RefSeq" id="WP_079914717.1">
    <property type="nucleotide sequence ID" value="NZ_BAABJG010000029.1"/>
</dbReference>
<organism evidence="4 5">
    <name type="scientific">Paenibacillus vulneris</name>
    <dbReference type="NCBI Taxonomy" id="1133364"/>
    <lineage>
        <taxon>Bacteria</taxon>
        <taxon>Bacillati</taxon>
        <taxon>Bacillota</taxon>
        <taxon>Bacilli</taxon>
        <taxon>Bacillales</taxon>
        <taxon>Paenibacillaceae</taxon>
        <taxon>Paenibacillus</taxon>
    </lineage>
</organism>
<dbReference type="EMBL" id="JBHTLU010000014">
    <property type="protein sequence ID" value="MFD1220922.1"/>
    <property type="molecule type" value="Genomic_DNA"/>
</dbReference>
<evidence type="ECO:0000313" key="5">
    <source>
        <dbReference type="Proteomes" id="UP001597180"/>
    </source>
</evidence>
<evidence type="ECO:0000256" key="1">
    <source>
        <dbReference type="ARBA" id="ARBA00038087"/>
    </source>
</evidence>
<reference evidence="5" key="1">
    <citation type="journal article" date="2019" name="Int. J. Syst. Evol. Microbiol.">
        <title>The Global Catalogue of Microorganisms (GCM) 10K type strain sequencing project: providing services to taxonomists for standard genome sequencing and annotation.</title>
        <authorList>
            <consortium name="The Broad Institute Genomics Platform"/>
            <consortium name="The Broad Institute Genome Sequencing Center for Infectious Disease"/>
            <person name="Wu L."/>
            <person name="Ma J."/>
        </authorList>
    </citation>
    <scope>NUCLEOTIDE SEQUENCE [LARGE SCALE GENOMIC DNA]</scope>
    <source>
        <strain evidence="5">CCUG 53270</strain>
    </source>
</reference>
<dbReference type="PANTHER" id="PTHR37829">
    <property type="entry name" value="PHAGE-LIKE ELEMENT PBSX PROTEIN XKDT"/>
    <property type="match status" value="1"/>
</dbReference>